<dbReference type="NCBIfam" id="TIGR02150">
    <property type="entry name" value="IPP_isom_1"/>
    <property type="match status" value="1"/>
</dbReference>
<name>A0A834IGA1_RHYFE</name>
<keyword evidence="7" id="KW-0444">Lipid biosynthesis</keyword>
<dbReference type="FunFam" id="3.90.79.10:FF:000012">
    <property type="entry name" value="Isopentenyl-diphosphate Delta-isomerase 1"/>
    <property type="match status" value="1"/>
</dbReference>
<dbReference type="GO" id="GO:0009240">
    <property type="term" value="P:isopentenyl diphosphate biosynthetic process"/>
    <property type="evidence" value="ECO:0007669"/>
    <property type="project" value="TreeGrafter"/>
</dbReference>
<dbReference type="OrthoDB" id="510307at2759"/>
<dbReference type="GO" id="GO:0006695">
    <property type="term" value="P:cholesterol biosynthetic process"/>
    <property type="evidence" value="ECO:0007669"/>
    <property type="project" value="UniProtKB-KW"/>
</dbReference>
<keyword evidence="13" id="KW-0414">Isoprene biosynthesis</keyword>
<evidence type="ECO:0000313" key="16">
    <source>
        <dbReference type="EMBL" id="KAF7278512.1"/>
    </source>
</evidence>
<dbReference type="InterPro" id="IPR000086">
    <property type="entry name" value="NUDIX_hydrolase_dom"/>
</dbReference>
<evidence type="ECO:0000256" key="2">
    <source>
        <dbReference type="ARBA" id="ARBA00001946"/>
    </source>
</evidence>
<keyword evidence="9" id="KW-1207">Sterol metabolism</keyword>
<protein>
    <recommendedName>
        <fullName evidence="6">isopentenyl-diphosphate Delta-isomerase</fullName>
        <ecNumber evidence="6">5.3.3.2</ecNumber>
    </recommendedName>
</protein>
<comment type="pathway">
    <text evidence="4">Isoprenoid biosynthesis; dimethylallyl diphosphate biosynthesis; dimethylallyl diphosphate from isopentenyl diphosphate: step 1/1.</text>
</comment>
<dbReference type="InterPro" id="IPR015797">
    <property type="entry name" value="NUDIX_hydrolase-like_dom_sf"/>
</dbReference>
<evidence type="ECO:0000256" key="14">
    <source>
        <dbReference type="ARBA" id="ARBA00023235"/>
    </source>
</evidence>
<gene>
    <name evidence="16" type="ORF">GWI33_008216</name>
</gene>
<keyword evidence="9" id="KW-0753">Steroid metabolism</keyword>
<comment type="catalytic activity">
    <reaction evidence="1">
        <text>isopentenyl diphosphate = dimethylallyl diphosphate</text>
        <dbReference type="Rhea" id="RHEA:23284"/>
        <dbReference type="ChEBI" id="CHEBI:57623"/>
        <dbReference type="ChEBI" id="CHEBI:128769"/>
        <dbReference type="EC" id="5.3.3.2"/>
    </reaction>
</comment>
<comment type="similarity">
    <text evidence="5">Belongs to the IPP isomerase type 1 family.</text>
</comment>
<dbReference type="GO" id="GO:0046872">
    <property type="term" value="F:metal ion binding"/>
    <property type="evidence" value="ECO:0007669"/>
    <property type="project" value="UniProtKB-KW"/>
</dbReference>
<dbReference type="Pfam" id="PF00293">
    <property type="entry name" value="NUDIX"/>
    <property type="match status" value="1"/>
</dbReference>
<dbReference type="Gene3D" id="3.90.79.10">
    <property type="entry name" value="Nucleoside Triphosphate Pyrophosphohydrolase"/>
    <property type="match status" value="1"/>
</dbReference>
<sequence>MFKTIIRTMTSQYAKRSFGNAAAVTNKMDLQQEAMLRENCYLVDEADNIIGEASKRDCHLVQENGYIPLHRAFSVFLFNKKGDLLLQKRATHKITYPDCYTNSCCSHPLSNFEEEADENNALGVKKAAQRRLQFELGIHPDSVPLNSIQYITRILYKDEGDGKYGEHEIDYVLFIKNDVQLKPNPDEVSEISFIPRKEFDNFAQSLSGHWTPWFNLIMKSRLKYWWDNLDNLDEIRDHEKILHLK</sequence>
<evidence type="ECO:0000256" key="10">
    <source>
        <dbReference type="ARBA" id="ARBA00022842"/>
    </source>
</evidence>
<evidence type="ECO:0000259" key="15">
    <source>
        <dbReference type="PROSITE" id="PS51462"/>
    </source>
</evidence>
<keyword evidence="9" id="KW-0153">Cholesterol metabolism</keyword>
<feature type="domain" description="Nudix hydrolase" evidence="15">
    <location>
        <begin position="68"/>
        <end position="216"/>
    </location>
</feature>
<dbReference type="AlphaFoldDB" id="A0A834IGA1"/>
<comment type="caution">
    <text evidence="16">The sequence shown here is derived from an EMBL/GenBank/DDBJ whole genome shotgun (WGS) entry which is preliminary data.</text>
</comment>
<keyword evidence="14" id="KW-0413">Isomerase</keyword>
<organism evidence="16 17">
    <name type="scientific">Rhynchophorus ferrugineus</name>
    <name type="common">Red palm weevil</name>
    <name type="synonym">Curculio ferrugineus</name>
    <dbReference type="NCBI Taxonomy" id="354439"/>
    <lineage>
        <taxon>Eukaryota</taxon>
        <taxon>Metazoa</taxon>
        <taxon>Ecdysozoa</taxon>
        <taxon>Arthropoda</taxon>
        <taxon>Hexapoda</taxon>
        <taxon>Insecta</taxon>
        <taxon>Pterygota</taxon>
        <taxon>Neoptera</taxon>
        <taxon>Endopterygota</taxon>
        <taxon>Coleoptera</taxon>
        <taxon>Polyphaga</taxon>
        <taxon>Cucujiformia</taxon>
        <taxon>Curculionidae</taxon>
        <taxon>Dryophthorinae</taxon>
        <taxon>Rhynchophorus</taxon>
    </lineage>
</organism>
<evidence type="ECO:0000256" key="4">
    <source>
        <dbReference type="ARBA" id="ARBA00004826"/>
    </source>
</evidence>
<dbReference type="PANTHER" id="PTHR10885">
    <property type="entry name" value="ISOPENTENYL-DIPHOSPHATE DELTA-ISOMERASE"/>
    <property type="match status" value="1"/>
</dbReference>
<reference evidence="16" key="1">
    <citation type="submission" date="2020-08" db="EMBL/GenBank/DDBJ databases">
        <title>Genome sequencing and assembly of the red palm weevil Rhynchophorus ferrugineus.</title>
        <authorList>
            <person name="Dias G.B."/>
            <person name="Bergman C.M."/>
            <person name="Manee M."/>
        </authorList>
    </citation>
    <scope>NUCLEOTIDE SEQUENCE</scope>
    <source>
        <strain evidence="16">AA-2017</strain>
        <tissue evidence="16">Whole larva</tissue>
    </source>
</reference>
<dbReference type="EC" id="5.3.3.2" evidence="6"/>
<keyword evidence="11" id="KW-0752">Steroid biosynthesis</keyword>
<keyword evidence="12" id="KW-0443">Lipid metabolism</keyword>
<evidence type="ECO:0000313" key="17">
    <source>
        <dbReference type="Proteomes" id="UP000625711"/>
    </source>
</evidence>
<keyword evidence="8" id="KW-0479">Metal-binding</keyword>
<dbReference type="InterPro" id="IPR011876">
    <property type="entry name" value="IsopentenylPP_isomerase_typ1"/>
</dbReference>
<keyword evidence="17" id="KW-1185">Reference proteome</keyword>
<comment type="cofactor">
    <cofactor evidence="2">
        <name>Mg(2+)</name>
        <dbReference type="ChEBI" id="CHEBI:18420"/>
    </cofactor>
</comment>
<evidence type="ECO:0000256" key="8">
    <source>
        <dbReference type="ARBA" id="ARBA00022723"/>
    </source>
</evidence>
<dbReference type="EMBL" id="JAACXV010000397">
    <property type="protein sequence ID" value="KAF7278512.1"/>
    <property type="molecule type" value="Genomic_DNA"/>
</dbReference>
<keyword evidence="9" id="KW-0756">Sterol biosynthesis</keyword>
<accession>A0A834IGA1</accession>
<evidence type="ECO:0000256" key="6">
    <source>
        <dbReference type="ARBA" id="ARBA00012057"/>
    </source>
</evidence>
<proteinExistence type="inferred from homology"/>
<dbReference type="PROSITE" id="PS51462">
    <property type="entry name" value="NUDIX"/>
    <property type="match status" value="1"/>
</dbReference>
<evidence type="ECO:0000256" key="5">
    <source>
        <dbReference type="ARBA" id="ARBA00007579"/>
    </source>
</evidence>
<dbReference type="GO" id="GO:0004452">
    <property type="term" value="F:isopentenyl-diphosphate delta-isomerase activity"/>
    <property type="evidence" value="ECO:0007669"/>
    <property type="project" value="UniProtKB-EC"/>
</dbReference>
<keyword evidence="9" id="KW-0152">Cholesterol biosynthesis</keyword>
<keyword evidence="10" id="KW-0460">Magnesium</keyword>
<dbReference type="PANTHER" id="PTHR10885:SF0">
    <property type="entry name" value="ISOPENTENYL-DIPHOSPHATE DELTA-ISOMERASE"/>
    <property type="match status" value="1"/>
</dbReference>
<evidence type="ECO:0000256" key="13">
    <source>
        <dbReference type="ARBA" id="ARBA00023229"/>
    </source>
</evidence>
<evidence type="ECO:0000256" key="3">
    <source>
        <dbReference type="ARBA" id="ARBA00003951"/>
    </source>
</evidence>
<evidence type="ECO:0000256" key="12">
    <source>
        <dbReference type="ARBA" id="ARBA00023098"/>
    </source>
</evidence>
<evidence type="ECO:0000256" key="7">
    <source>
        <dbReference type="ARBA" id="ARBA00022516"/>
    </source>
</evidence>
<dbReference type="UniPathway" id="UPA00059">
    <property type="reaction ID" value="UER00104"/>
</dbReference>
<dbReference type="CDD" id="cd02885">
    <property type="entry name" value="NUDIX_IPP_Isomerase"/>
    <property type="match status" value="1"/>
</dbReference>
<dbReference type="PIRSF" id="PIRSF018427">
    <property type="entry name" value="Isopntndiph_ism"/>
    <property type="match status" value="1"/>
</dbReference>
<dbReference type="SUPFAM" id="SSF55811">
    <property type="entry name" value="Nudix"/>
    <property type="match status" value="1"/>
</dbReference>
<dbReference type="GO" id="GO:0050992">
    <property type="term" value="P:dimethylallyl diphosphate biosynthetic process"/>
    <property type="evidence" value="ECO:0007669"/>
    <property type="project" value="UniProtKB-UniPathway"/>
</dbReference>
<dbReference type="GO" id="GO:0005737">
    <property type="term" value="C:cytoplasm"/>
    <property type="evidence" value="ECO:0007669"/>
    <property type="project" value="TreeGrafter"/>
</dbReference>
<evidence type="ECO:0000256" key="1">
    <source>
        <dbReference type="ARBA" id="ARBA00000374"/>
    </source>
</evidence>
<evidence type="ECO:0000256" key="9">
    <source>
        <dbReference type="ARBA" id="ARBA00022778"/>
    </source>
</evidence>
<evidence type="ECO:0000256" key="11">
    <source>
        <dbReference type="ARBA" id="ARBA00022955"/>
    </source>
</evidence>
<dbReference type="Proteomes" id="UP000625711">
    <property type="component" value="Unassembled WGS sequence"/>
</dbReference>
<comment type="function">
    <text evidence="3">Catalyzes the 1,3-allylic rearrangement of the homoallylic substrate isopentenyl (IPP) to its highly electrophilic allylic isomer, dimethylallyl diphosphate (DMAPP).</text>
</comment>